<dbReference type="SUPFAM" id="SSF46785">
    <property type="entry name" value="Winged helix' DNA-binding domain"/>
    <property type="match status" value="1"/>
</dbReference>
<dbReference type="AlphaFoldDB" id="A0A919ARU7"/>
<reference evidence="1" key="1">
    <citation type="journal article" date="2014" name="Int. J. Syst. Evol. Microbiol.">
        <title>Complete genome sequence of Corynebacterium casei LMG S-19264T (=DSM 44701T), isolated from a smear-ripened cheese.</title>
        <authorList>
            <consortium name="US DOE Joint Genome Institute (JGI-PGF)"/>
            <person name="Walter F."/>
            <person name="Albersmeier A."/>
            <person name="Kalinowski J."/>
            <person name="Ruckert C."/>
        </authorList>
    </citation>
    <scope>NUCLEOTIDE SEQUENCE</scope>
    <source>
        <strain evidence="1">JCM 4477</strain>
    </source>
</reference>
<dbReference type="EMBL" id="BNBI01000013">
    <property type="protein sequence ID" value="GHF23096.1"/>
    <property type="molecule type" value="Genomic_DNA"/>
</dbReference>
<proteinExistence type="predicted"/>
<reference evidence="1" key="2">
    <citation type="submission" date="2020-09" db="EMBL/GenBank/DDBJ databases">
        <authorList>
            <person name="Sun Q."/>
            <person name="Ohkuma M."/>
        </authorList>
    </citation>
    <scope>NUCLEOTIDE SEQUENCE</scope>
    <source>
        <strain evidence="1">JCM 4477</strain>
    </source>
</reference>
<dbReference type="RefSeq" id="WP_229910570.1">
    <property type="nucleotide sequence ID" value="NZ_BNBI01000013.1"/>
</dbReference>
<dbReference type="InterPro" id="IPR036388">
    <property type="entry name" value="WH-like_DNA-bd_sf"/>
</dbReference>
<evidence type="ECO:0000313" key="1">
    <source>
        <dbReference type="EMBL" id="GHF23096.1"/>
    </source>
</evidence>
<dbReference type="InterPro" id="IPR036390">
    <property type="entry name" value="WH_DNA-bd_sf"/>
</dbReference>
<gene>
    <name evidence="1" type="ORF">GCM10018772_55980</name>
</gene>
<keyword evidence="2" id="KW-1185">Reference proteome</keyword>
<protein>
    <submittedName>
        <fullName evidence="1">Uncharacterized protein</fullName>
    </submittedName>
</protein>
<dbReference type="Proteomes" id="UP000630718">
    <property type="component" value="Unassembled WGS sequence"/>
</dbReference>
<evidence type="ECO:0000313" key="2">
    <source>
        <dbReference type="Proteomes" id="UP000630718"/>
    </source>
</evidence>
<accession>A0A919ARU7</accession>
<organism evidence="1 2">
    <name type="scientific">Streptomyces fumanus</name>
    <dbReference type="NCBI Taxonomy" id="67302"/>
    <lineage>
        <taxon>Bacteria</taxon>
        <taxon>Bacillati</taxon>
        <taxon>Actinomycetota</taxon>
        <taxon>Actinomycetes</taxon>
        <taxon>Kitasatosporales</taxon>
        <taxon>Streptomycetaceae</taxon>
        <taxon>Streptomyces</taxon>
    </lineage>
</organism>
<dbReference type="Gene3D" id="1.10.10.10">
    <property type="entry name" value="Winged helix-like DNA-binding domain superfamily/Winged helix DNA-binding domain"/>
    <property type="match status" value="1"/>
</dbReference>
<name>A0A919ARU7_9ACTN</name>
<comment type="caution">
    <text evidence="1">The sequence shown here is derived from an EMBL/GenBank/DDBJ whole genome shotgun (WGS) entry which is preliminary data.</text>
</comment>
<sequence length="122" mass="12355">MLDRHGLAFLHSVTLRPVAVAGAPVAREALVADVCHSLKTDAAEVEGGVGELIAKGLVTEDGSGAVRMTGPGRELYDRITAETGEVSARLYAGVPAADLAVAGRVLALVTERADAEPAAPAG</sequence>